<feature type="active site" description="Proton acceptor" evidence="10">
    <location>
        <position position="136"/>
    </location>
</feature>
<feature type="binding site" evidence="12">
    <location>
        <position position="129"/>
    </location>
    <ligand>
        <name>Ca(2+)</name>
        <dbReference type="ChEBI" id="CHEBI:29108"/>
    </ligand>
</feature>
<evidence type="ECO:0000313" key="16">
    <source>
        <dbReference type="EMBL" id="KAK5699468.1"/>
    </source>
</evidence>
<dbReference type="GO" id="GO:1902000">
    <property type="term" value="P:homogentisate catabolic process"/>
    <property type="evidence" value="ECO:0007669"/>
    <property type="project" value="TreeGrafter"/>
</dbReference>
<evidence type="ECO:0000256" key="10">
    <source>
        <dbReference type="PIRSR" id="PIRSR605959-1"/>
    </source>
</evidence>
<dbReference type="GO" id="GO:0006559">
    <property type="term" value="P:L-phenylalanine catabolic process"/>
    <property type="evidence" value="ECO:0007669"/>
    <property type="project" value="UniProtKB-UniRule"/>
</dbReference>
<feature type="domain" description="Fumarylacetoacetase-like C-terminal" evidence="14">
    <location>
        <begin position="160"/>
        <end position="408"/>
    </location>
</feature>
<feature type="binding site" evidence="12">
    <location>
        <position position="256"/>
    </location>
    <ligand>
        <name>Mg(2+)</name>
        <dbReference type="ChEBI" id="CHEBI:18420"/>
    </ligand>
</feature>
<dbReference type="InterPro" id="IPR015377">
    <property type="entry name" value="Fumarylacetoacetase_N"/>
</dbReference>
<dbReference type="InterPro" id="IPR036663">
    <property type="entry name" value="Fumarylacetoacetase_C_sf"/>
</dbReference>
<evidence type="ECO:0000259" key="15">
    <source>
        <dbReference type="Pfam" id="PF09298"/>
    </source>
</evidence>
<feature type="binding site" evidence="12">
    <location>
        <position position="204"/>
    </location>
    <ligand>
        <name>Ca(2+)</name>
        <dbReference type="ChEBI" id="CHEBI:29108"/>
    </ligand>
</feature>
<organism evidence="16 17">
    <name type="scientific">Elasticomyces elasticus</name>
    <dbReference type="NCBI Taxonomy" id="574655"/>
    <lineage>
        <taxon>Eukaryota</taxon>
        <taxon>Fungi</taxon>
        <taxon>Dikarya</taxon>
        <taxon>Ascomycota</taxon>
        <taxon>Pezizomycotina</taxon>
        <taxon>Dothideomycetes</taxon>
        <taxon>Dothideomycetidae</taxon>
        <taxon>Mycosphaerellales</taxon>
        <taxon>Teratosphaeriaceae</taxon>
        <taxon>Elasticomyces</taxon>
    </lineage>
</organism>
<feature type="binding site" evidence="12">
    <location>
        <position position="236"/>
    </location>
    <ligand>
        <name>Ca(2+)</name>
        <dbReference type="ChEBI" id="CHEBI:29108"/>
    </ligand>
</feature>
<dbReference type="GO" id="GO:0046872">
    <property type="term" value="F:metal ion binding"/>
    <property type="evidence" value="ECO:0007669"/>
    <property type="project" value="UniProtKB-UniRule"/>
</dbReference>
<evidence type="ECO:0000256" key="3">
    <source>
        <dbReference type="ARBA" id="ARBA00012094"/>
    </source>
</evidence>
<dbReference type="PANTHER" id="PTHR43069">
    <property type="entry name" value="FUMARYLACETOACETASE"/>
    <property type="match status" value="1"/>
</dbReference>
<feature type="binding site" evidence="12">
    <location>
        <position position="236"/>
    </location>
    <ligand>
        <name>Mg(2+)</name>
        <dbReference type="ChEBI" id="CHEBI:18420"/>
    </ligand>
</feature>
<dbReference type="EC" id="3.7.1.2" evidence="3 13"/>
<dbReference type="Pfam" id="PF01557">
    <property type="entry name" value="FAA_hydrolase"/>
    <property type="match status" value="1"/>
</dbReference>
<accession>A0AAN7WAF5</accession>
<evidence type="ECO:0000256" key="11">
    <source>
        <dbReference type="PIRSR" id="PIRSR605959-2"/>
    </source>
</evidence>
<keyword evidence="9 13" id="KW-0585">Phenylalanine catabolism</keyword>
<comment type="cofactor">
    <cofactor evidence="13">
        <name>Mg(2+)</name>
        <dbReference type="ChEBI" id="CHEBI:18420"/>
    </cofactor>
    <cofactor evidence="13">
        <name>Ca(2+)</name>
        <dbReference type="ChEBI" id="CHEBI:29108"/>
    </cofactor>
</comment>
<evidence type="ECO:0000259" key="14">
    <source>
        <dbReference type="Pfam" id="PF01557"/>
    </source>
</evidence>
<feature type="binding site" evidence="11">
    <location>
        <position position="352"/>
    </location>
    <ligand>
        <name>substrate</name>
    </ligand>
</feature>
<dbReference type="PANTHER" id="PTHR43069:SF2">
    <property type="entry name" value="FUMARYLACETOACETASE"/>
    <property type="match status" value="1"/>
</dbReference>
<evidence type="ECO:0000256" key="5">
    <source>
        <dbReference type="ARBA" id="ARBA00022801"/>
    </source>
</evidence>
<dbReference type="Gene3D" id="2.30.30.230">
    <property type="entry name" value="Fumarylacetoacetase, N-terminal domain"/>
    <property type="match status" value="1"/>
</dbReference>
<feature type="binding site" evidence="11">
    <location>
        <position position="243"/>
    </location>
    <ligand>
        <name>substrate</name>
    </ligand>
</feature>
<dbReference type="EMBL" id="JAVRQU010000008">
    <property type="protein sequence ID" value="KAK5699468.1"/>
    <property type="molecule type" value="Genomic_DNA"/>
</dbReference>
<feature type="binding site" evidence="12">
    <location>
        <position position="260"/>
    </location>
    <ligand>
        <name>Mg(2+)</name>
        <dbReference type="ChEBI" id="CHEBI:18420"/>
    </ligand>
</feature>
<evidence type="ECO:0000256" key="1">
    <source>
        <dbReference type="ARBA" id="ARBA00004782"/>
    </source>
</evidence>
<comment type="caution">
    <text evidence="16">The sequence shown here is derived from an EMBL/GenBank/DDBJ whole genome shotgun (WGS) entry which is preliminary data.</text>
</comment>
<evidence type="ECO:0000256" key="2">
    <source>
        <dbReference type="ARBA" id="ARBA00010211"/>
    </source>
</evidence>
<protein>
    <recommendedName>
        <fullName evidence="3 13">Fumarylacetoacetase</fullName>
        <ecNumber evidence="3 13">3.7.1.2</ecNumber>
    </recommendedName>
    <alternativeName>
        <fullName evidence="13">Fumarylacetoacetate hydrolase</fullName>
    </alternativeName>
</protein>
<evidence type="ECO:0000256" key="7">
    <source>
        <dbReference type="ARBA" id="ARBA00022842"/>
    </source>
</evidence>
<comment type="catalytic activity">
    <reaction evidence="13">
        <text>4-fumarylacetoacetate + H2O = acetoacetate + fumarate + H(+)</text>
        <dbReference type="Rhea" id="RHEA:10244"/>
        <dbReference type="ChEBI" id="CHEBI:13705"/>
        <dbReference type="ChEBI" id="CHEBI:15377"/>
        <dbReference type="ChEBI" id="CHEBI:15378"/>
        <dbReference type="ChEBI" id="CHEBI:18034"/>
        <dbReference type="ChEBI" id="CHEBI:29806"/>
        <dbReference type="EC" id="3.7.1.2"/>
    </reaction>
</comment>
<feature type="binding site" evidence="11">
    <location>
        <position position="131"/>
    </location>
    <ligand>
        <name>substrate</name>
    </ligand>
</feature>
<evidence type="ECO:0000256" key="8">
    <source>
        <dbReference type="ARBA" id="ARBA00022878"/>
    </source>
</evidence>
<evidence type="ECO:0000256" key="4">
    <source>
        <dbReference type="ARBA" id="ARBA00022723"/>
    </source>
</evidence>
<keyword evidence="5 13" id="KW-0378">Hydrolase</keyword>
<dbReference type="Gene3D" id="3.90.850.10">
    <property type="entry name" value="Fumarylacetoacetase-like, C-terminal domain"/>
    <property type="match status" value="1"/>
</dbReference>
<dbReference type="NCBIfam" id="TIGR01266">
    <property type="entry name" value="fum_ac_acetase"/>
    <property type="match status" value="1"/>
</dbReference>
<evidence type="ECO:0000256" key="12">
    <source>
        <dbReference type="PIRSR" id="PIRSR605959-3"/>
    </source>
</evidence>
<dbReference type="GO" id="GO:0006572">
    <property type="term" value="P:L-tyrosine catabolic process"/>
    <property type="evidence" value="ECO:0007669"/>
    <property type="project" value="UniProtKB-UniRule"/>
</dbReference>
<evidence type="ECO:0000256" key="9">
    <source>
        <dbReference type="ARBA" id="ARBA00023232"/>
    </source>
</evidence>
<keyword evidence="4 12" id="KW-0479">Metal-binding</keyword>
<dbReference type="SUPFAM" id="SSF56529">
    <property type="entry name" value="FAH"/>
    <property type="match status" value="1"/>
</dbReference>
<sequence length="424" mass="45891">MASWIDIPDESDFSLQNLPYGIFSTNGTQSRIGVAVGQYVVDLQVLAKEGAFDGLDFDVIVLQQSTLNAFAALGRQPQAAVRGRLQALLVKKTESGNVFRDNHSLRNKALVPLSSVKLHLPMAIGSYTDFFVGLHHAEICAGILKPGATIEQLCPSFYSLPVAYNGRASSVVVSDTPFHRPHGQFPTDEKILSGPSRKLDFEVEFACLIGEGNSMGKPIDVNSAEDHIFGFVLMNDWSARDIQMWEASLLGPLSGKSFCTTISPWVVPPEALEPFRVAPKKMPRTLPDYLIERKELSAYDIPIQARLEAGGQSHKIAVCNTNNVIFSFAQMIAQHTRNGCPLQTGDLMGTGTLSGPERSNAGCFLEQSRNGTAPYELLAEKPGAGSVHRAFLEDDDEVVFTAQTLGSADKVGFGSCSGIVLPAF</sequence>
<feature type="domain" description="Fumarylacetoacetase N-terminal" evidence="15">
    <location>
        <begin position="16"/>
        <end position="121"/>
    </location>
</feature>
<dbReference type="InterPro" id="IPR005959">
    <property type="entry name" value="Fumarylacetoacetase"/>
</dbReference>
<evidence type="ECO:0000313" key="17">
    <source>
        <dbReference type="Proteomes" id="UP001310594"/>
    </source>
</evidence>
<comment type="similarity">
    <text evidence="2 13">Belongs to the FAH family.</text>
</comment>
<reference evidence="16" key="1">
    <citation type="submission" date="2023-08" db="EMBL/GenBank/DDBJ databases">
        <title>Black Yeasts Isolated from many extreme environments.</title>
        <authorList>
            <person name="Coleine C."/>
            <person name="Stajich J.E."/>
            <person name="Selbmann L."/>
        </authorList>
    </citation>
    <scope>NUCLEOTIDE SEQUENCE</scope>
    <source>
        <strain evidence="16">CCFEE 5810</strain>
    </source>
</reference>
<keyword evidence="8 13" id="KW-0828">Tyrosine catabolism</keyword>
<keyword evidence="6 12" id="KW-0106">Calcium</keyword>
<dbReference type="SUPFAM" id="SSF63433">
    <property type="entry name" value="Fumarylacetoacetate hydrolase, FAH, N-terminal domain"/>
    <property type="match status" value="1"/>
</dbReference>
<dbReference type="InterPro" id="IPR011234">
    <property type="entry name" value="Fumarylacetoacetase-like_C"/>
</dbReference>
<keyword evidence="7 12" id="KW-0460">Magnesium</keyword>
<dbReference type="InterPro" id="IPR036462">
    <property type="entry name" value="Fumarylacetoacetase_N_sf"/>
</dbReference>
<gene>
    <name evidence="16" type="ORF">LTR97_005596</name>
</gene>
<feature type="binding site" evidence="12">
    <location>
        <position position="202"/>
    </location>
    <ligand>
        <name>Ca(2+)</name>
        <dbReference type="ChEBI" id="CHEBI:29108"/>
    </ligand>
</feature>
<dbReference type="AlphaFoldDB" id="A0AAN7WAF5"/>
<evidence type="ECO:0000256" key="6">
    <source>
        <dbReference type="ARBA" id="ARBA00022837"/>
    </source>
</evidence>
<name>A0AAN7WAF5_9PEZI</name>
<comment type="pathway">
    <text evidence="1 13">Amino-acid degradation; L-phenylalanine degradation; acetoacetate and fumarate from L-phenylalanine: step 6/6.</text>
</comment>
<proteinExistence type="inferred from homology"/>
<dbReference type="GO" id="GO:0004334">
    <property type="term" value="F:fumarylacetoacetase activity"/>
    <property type="evidence" value="ECO:0007669"/>
    <property type="project" value="UniProtKB-UniRule"/>
</dbReference>
<dbReference type="Pfam" id="PF09298">
    <property type="entry name" value="FAA_hydrolase_N"/>
    <property type="match status" value="1"/>
</dbReference>
<evidence type="ECO:0000256" key="13">
    <source>
        <dbReference type="RuleBase" id="RU366008"/>
    </source>
</evidence>
<dbReference type="Proteomes" id="UP001310594">
    <property type="component" value="Unassembled WGS sequence"/>
</dbReference>